<accession>A0AAQ2HZU4</accession>
<gene>
    <name evidence="1" type="ORF">E5170_19415</name>
</gene>
<organism evidence="1 2">
    <name type="scientific">Pseudomonas atacamensis</name>
    <dbReference type="NCBI Taxonomy" id="2565368"/>
    <lineage>
        <taxon>Bacteria</taxon>
        <taxon>Pseudomonadati</taxon>
        <taxon>Pseudomonadota</taxon>
        <taxon>Gammaproteobacteria</taxon>
        <taxon>Pseudomonadales</taxon>
        <taxon>Pseudomonadaceae</taxon>
        <taxon>Pseudomonas</taxon>
    </lineage>
</organism>
<sequence>MMDVLHFSGEESWEDELARNTALFREADLLDEAAYKVIQDGGLEDGELWNRYLKAQALADAKRTAACQDWMRIKRSLTR</sequence>
<dbReference type="RefSeq" id="WP_136493468.1">
    <property type="nucleotide sequence ID" value="NZ_SSBS01000005.1"/>
</dbReference>
<dbReference type="EMBL" id="SSBS01000005">
    <property type="protein sequence ID" value="THF29363.1"/>
    <property type="molecule type" value="Genomic_DNA"/>
</dbReference>
<dbReference type="Proteomes" id="UP000310574">
    <property type="component" value="Unassembled WGS sequence"/>
</dbReference>
<proteinExistence type="predicted"/>
<comment type="caution">
    <text evidence="1">The sequence shown here is derived from an EMBL/GenBank/DDBJ whole genome shotgun (WGS) entry which is preliminary data.</text>
</comment>
<protein>
    <submittedName>
        <fullName evidence="1">Uncharacterized protein</fullName>
    </submittedName>
</protein>
<evidence type="ECO:0000313" key="2">
    <source>
        <dbReference type="Proteomes" id="UP000310574"/>
    </source>
</evidence>
<evidence type="ECO:0000313" key="1">
    <source>
        <dbReference type="EMBL" id="THF29363.1"/>
    </source>
</evidence>
<name>A0AAQ2HZU4_9PSED</name>
<reference evidence="1 2" key="1">
    <citation type="submission" date="2019-04" db="EMBL/GenBank/DDBJ databases">
        <title>Draft genome sequence of Pseudomonas sp. M7D1 isolated from rhizosphere of plant the flowery desert.</title>
        <authorList>
            <person name="Poblete-Morales M."/>
            <person name="Plaza N."/>
            <person name="Corsini G."/>
            <person name="Silva E."/>
        </authorList>
    </citation>
    <scope>NUCLEOTIDE SEQUENCE [LARGE SCALE GENOMIC DNA]</scope>
    <source>
        <strain evidence="1 2">M7D1</strain>
    </source>
</reference>
<dbReference type="AlphaFoldDB" id="A0AAQ2HZU4"/>